<evidence type="ECO:0000313" key="4">
    <source>
        <dbReference type="Ensembl" id="ENSPMEP00000000388.1"/>
    </source>
</evidence>
<dbReference type="GO" id="GO:0003676">
    <property type="term" value="F:nucleic acid binding"/>
    <property type="evidence" value="ECO:0007669"/>
    <property type="project" value="InterPro"/>
</dbReference>
<dbReference type="InterPro" id="IPR036875">
    <property type="entry name" value="Znf_CCHC_sf"/>
</dbReference>
<keyword evidence="1" id="KW-0175">Coiled coil</keyword>
<dbReference type="GO" id="GO:0008270">
    <property type="term" value="F:zinc ion binding"/>
    <property type="evidence" value="ECO:0007669"/>
    <property type="project" value="InterPro"/>
</dbReference>
<dbReference type="SUPFAM" id="SSF47353">
    <property type="entry name" value="Retrovirus capsid dimerization domain-like"/>
    <property type="match status" value="1"/>
</dbReference>
<accession>A0A3B3WC71</accession>
<reference evidence="4" key="1">
    <citation type="submission" date="2025-08" db="UniProtKB">
        <authorList>
            <consortium name="Ensembl"/>
        </authorList>
    </citation>
    <scope>IDENTIFICATION</scope>
</reference>
<feature type="domain" description="SCAN box" evidence="3">
    <location>
        <begin position="269"/>
        <end position="357"/>
    </location>
</feature>
<dbReference type="SUPFAM" id="SSF57756">
    <property type="entry name" value="Retrovirus zinc finger-like domains"/>
    <property type="match status" value="1"/>
</dbReference>
<dbReference type="InterPro" id="IPR038269">
    <property type="entry name" value="SCAN_sf"/>
</dbReference>
<dbReference type="Ensembl" id="ENSPMET00000015959.1">
    <property type="protein sequence ID" value="ENSPMEP00000000388.1"/>
    <property type="gene ID" value="ENSPMEG00000001166.1"/>
</dbReference>
<dbReference type="Proteomes" id="UP000261480">
    <property type="component" value="Unplaced"/>
</dbReference>
<dbReference type="Pfam" id="PF02023">
    <property type="entry name" value="SCAN"/>
    <property type="match status" value="1"/>
</dbReference>
<organism evidence="4 5">
    <name type="scientific">Poecilia mexicana</name>
    <dbReference type="NCBI Taxonomy" id="48701"/>
    <lineage>
        <taxon>Eukaryota</taxon>
        <taxon>Metazoa</taxon>
        <taxon>Chordata</taxon>
        <taxon>Craniata</taxon>
        <taxon>Vertebrata</taxon>
        <taxon>Euteleostomi</taxon>
        <taxon>Actinopterygii</taxon>
        <taxon>Neopterygii</taxon>
        <taxon>Teleostei</taxon>
        <taxon>Neoteleostei</taxon>
        <taxon>Acanthomorphata</taxon>
        <taxon>Ovalentaria</taxon>
        <taxon>Atherinomorphae</taxon>
        <taxon>Cyprinodontiformes</taxon>
        <taxon>Poeciliidae</taxon>
        <taxon>Poeciliinae</taxon>
        <taxon>Poecilia</taxon>
    </lineage>
</organism>
<reference evidence="4" key="2">
    <citation type="submission" date="2025-09" db="UniProtKB">
        <authorList>
            <consortium name="Ensembl"/>
        </authorList>
    </citation>
    <scope>IDENTIFICATION</scope>
</reference>
<name>A0A3B3WC71_9TELE</name>
<protein>
    <recommendedName>
        <fullName evidence="3">SCAN box domain-containing protein</fullName>
    </recommendedName>
</protein>
<dbReference type="Gene3D" id="4.10.60.10">
    <property type="entry name" value="Zinc finger, CCHC-type"/>
    <property type="match status" value="1"/>
</dbReference>
<evidence type="ECO:0000256" key="2">
    <source>
        <dbReference type="SAM" id="MobiDB-lite"/>
    </source>
</evidence>
<dbReference type="InterPro" id="IPR003309">
    <property type="entry name" value="SCAN_dom"/>
</dbReference>
<dbReference type="PANTHER" id="PTHR46888:SF13">
    <property type="entry name" value="RIBONUCLEASE H"/>
    <property type="match status" value="1"/>
</dbReference>
<evidence type="ECO:0000256" key="1">
    <source>
        <dbReference type="SAM" id="Coils"/>
    </source>
</evidence>
<evidence type="ECO:0000259" key="3">
    <source>
        <dbReference type="Pfam" id="PF02023"/>
    </source>
</evidence>
<dbReference type="Gene3D" id="1.10.4020.10">
    <property type="entry name" value="DNA breaking-rejoining enzymes"/>
    <property type="match status" value="1"/>
</dbReference>
<sequence>MSVPFNLEHFLANPSLELIHSCRKCELLQIVEHFKLQVPKQVLKRDLKALVVGRLMETGVIKEPDLPEAAAVPSHKALSVEDLKDGSSVEVGVSERGKTPRTLPRYDPLSSVSSEGRDGARLKVRLARLQMEAEEKAQDRKAQLELEIRRLEIEAEKAIQLRKLELEAQTQAPSTSVTPSSTSMSAMPFNISKCISLVPVFRESEVDSYFAAFERIAGALQWPRETWPLLLQCKFSGKAQEVLAALPLKDSLDYDLVKAAVLQAYELVPEAYRQKFRQQKKTAGQTHVEFAREKGILFDKWCAASKVNNYDTLRELILLEDFKKCIPDRVVLYLNEQKVTTLASAAVLADEYVLTHKSSFIVNEKSHVNSVPQFPLVKPTVPKESRECFYCHKSGHVIVDCLALKRKSQPNSEQTKGVVFVKKEPHNKSTGCGDKLPDPCFEPFIFDGLISLASDPSDLKPVHILRDTGCSQSIILSNVLPFSPECVWIQFCSEGDRDGLCSTTSPQSLYKIKTCHWVFPYCCMPRVAHKWGGYANGERHCWRFSTSKSGGFR</sequence>
<evidence type="ECO:0000313" key="5">
    <source>
        <dbReference type="Proteomes" id="UP000261480"/>
    </source>
</evidence>
<dbReference type="STRING" id="48701.ENSPMEP00000000388"/>
<dbReference type="AlphaFoldDB" id="A0A3B3WC71"/>
<keyword evidence="5" id="KW-1185">Reference proteome</keyword>
<proteinExistence type="predicted"/>
<dbReference type="PANTHER" id="PTHR46888">
    <property type="entry name" value="ZINC KNUCKLE DOMAINCONTAINING PROTEIN-RELATED"/>
    <property type="match status" value="1"/>
</dbReference>
<feature type="region of interest" description="Disordered" evidence="2">
    <location>
        <begin position="91"/>
        <end position="114"/>
    </location>
</feature>
<feature type="coiled-coil region" evidence="1">
    <location>
        <begin position="127"/>
        <end position="161"/>
    </location>
</feature>